<evidence type="ECO:0000313" key="2">
    <source>
        <dbReference type="Proteomes" id="UP000006729"/>
    </source>
</evidence>
<name>A0A3N7F965_POPTR</name>
<protein>
    <submittedName>
        <fullName evidence="1">Uncharacterized protein</fullName>
    </submittedName>
</protein>
<organism evidence="1 2">
    <name type="scientific">Populus trichocarpa</name>
    <name type="common">Western balsam poplar</name>
    <name type="synonym">Populus balsamifera subsp. trichocarpa</name>
    <dbReference type="NCBI Taxonomy" id="3694"/>
    <lineage>
        <taxon>Eukaryota</taxon>
        <taxon>Viridiplantae</taxon>
        <taxon>Streptophyta</taxon>
        <taxon>Embryophyta</taxon>
        <taxon>Tracheophyta</taxon>
        <taxon>Spermatophyta</taxon>
        <taxon>Magnoliopsida</taxon>
        <taxon>eudicotyledons</taxon>
        <taxon>Gunneridae</taxon>
        <taxon>Pentapetalae</taxon>
        <taxon>rosids</taxon>
        <taxon>fabids</taxon>
        <taxon>Malpighiales</taxon>
        <taxon>Salicaceae</taxon>
        <taxon>Saliceae</taxon>
        <taxon>Populus</taxon>
    </lineage>
</organism>
<dbReference type="Proteomes" id="UP000006729">
    <property type="component" value="Chromosome 6"/>
</dbReference>
<dbReference type="AlphaFoldDB" id="A0A3N7F965"/>
<reference evidence="1 2" key="1">
    <citation type="journal article" date="2006" name="Science">
        <title>The genome of black cottonwood, Populus trichocarpa (Torr. &amp; Gray).</title>
        <authorList>
            <person name="Tuskan G.A."/>
            <person name="Difazio S."/>
            <person name="Jansson S."/>
            <person name="Bohlmann J."/>
            <person name="Grigoriev I."/>
            <person name="Hellsten U."/>
            <person name="Putnam N."/>
            <person name="Ralph S."/>
            <person name="Rombauts S."/>
            <person name="Salamov A."/>
            <person name="Schein J."/>
            <person name="Sterck L."/>
            <person name="Aerts A."/>
            <person name="Bhalerao R.R."/>
            <person name="Bhalerao R.P."/>
            <person name="Blaudez D."/>
            <person name="Boerjan W."/>
            <person name="Brun A."/>
            <person name="Brunner A."/>
            <person name="Busov V."/>
            <person name="Campbell M."/>
            <person name="Carlson J."/>
            <person name="Chalot M."/>
            <person name="Chapman J."/>
            <person name="Chen G.L."/>
            <person name="Cooper D."/>
            <person name="Coutinho P.M."/>
            <person name="Couturier J."/>
            <person name="Covert S."/>
            <person name="Cronk Q."/>
            <person name="Cunningham R."/>
            <person name="Davis J."/>
            <person name="Degroeve S."/>
            <person name="Dejardin A."/>
            <person name="Depamphilis C."/>
            <person name="Detter J."/>
            <person name="Dirks B."/>
            <person name="Dubchak I."/>
            <person name="Duplessis S."/>
            <person name="Ehlting J."/>
            <person name="Ellis B."/>
            <person name="Gendler K."/>
            <person name="Goodstein D."/>
            <person name="Gribskov M."/>
            <person name="Grimwood J."/>
            <person name="Groover A."/>
            <person name="Gunter L."/>
            <person name="Hamberger B."/>
            <person name="Heinze B."/>
            <person name="Helariutta Y."/>
            <person name="Henrissat B."/>
            <person name="Holligan D."/>
            <person name="Holt R."/>
            <person name="Huang W."/>
            <person name="Islam-Faridi N."/>
            <person name="Jones S."/>
            <person name="Jones-Rhoades M."/>
            <person name="Jorgensen R."/>
            <person name="Joshi C."/>
            <person name="Kangasjarvi J."/>
            <person name="Karlsson J."/>
            <person name="Kelleher C."/>
            <person name="Kirkpatrick R."/>
            <person name="Kirst M."/>
            <person name="Kohler A."/>
            <person name="Kalluri U."/>
            <person name="Larimer F."/>
            <person name="Leebens-Mack J."/>
            <person name="Leple J.C."/>
            <person name="Locascio P."/>
            <person name="Lou Y."/>
            <person name="Lucas S."/>
            <person name="Martin F."/>
            <person name="Montanini B."/>
            <person name="Napoli C."/>
            <person name="Nelson D.R."/>
            <person name="Nelson C."/>
            <person name="Nieminen K."/>
            <person name="Nilsson O."/>
            <person name="Pereda V."/>
            <person name="Peter G."/>
            <person name="Philippe R."/>
            <person name="Pilate G."/>
            <person name="Poliakov A."/>
            <person name="Razumovskaya J."/>
            <person name="Richardson P."/>
            <person name="Rinaldi C."/>
            <person name="Ritland K."/>
            <person name="Rouze P."/>
            <person name="Ryaboy D."/>
            <person name="Schmutz J."/>
            <person name="Schrader J."/>
            <person name="Segerman B."/>
            <person name="Shin H."/>
            <person name="Siddiqui A."/>
            <person name="Sterky F."/>
            <person name="Terry A."/>
            <person name="Tsai C.J."/>
            <person name="Uberbacher E."/>
            <person name="Unneberg P."/>
            <person name="Vahala J."/>
            <person name="Wall K."/>
            <person name="Wessler S."/>
            <person name="Yang G."/>
            <person name="Yin T."/>
            <person name="Douglas C."/>
            <person name="Marra M."/>
            <person name="Sandberg G."/>
            <person name="Van de Peer Y."/>
            <person name="Rokhsar D."/>
        </authorList>
    </citation>
    <scope>NUCLEOTIDE SEQUENCE [LARGE SCALE GENOMIC DNA]</scope>
    <source>
        <strain evidence="2">cv. Nisqually</strain>
    </source>
</reference>
<dbReference type="EMBL" id="CM009295">
    <property type="protein sequence ID" value="RQO91835.1"/>
    <property type="molecule type" value="Genomic_DNA"/>
</dbReference>
<proteinExistence type="predicted"/>
<dbReference type="InParanoid" id="A0A3N7F965"/>
<sequence>MSFFLKQSIQKWSSIGFCSQGFIKGLLLVSSGSEVVH</sequence>
<keyword evidence="2" id="KW-1185">Reference proteome</keyword>
<accession>A0A3N7F965</accession>
<evidence type="ECO:0000313" key="1">
    <source>
        <dbReference type="EMBL" id="RQO91835.1"/>
    </source>
</evidence>
<gene>
    <name evidence="1" type="ORF">POPTR_006G167101</name>
</gene>